<keyword evidence="2" id="KW-0067">ATP-binding</keyword>
<dbReference type="InterPro" id="IPR003593">
    <property type="entry name" value="AAA+_ATPase"/>
</dbReference>
<protein>
    <submittedName>
        <fullName evidence="7">Sigma 54-interacting transcriptional regulator</fullName>
    </submittedName>
</protein>
<feature type="domain" description="Sigma-54 factor interaction" evidence="6">
    <location>
        <begin position="144"/>
        <end position="375"/>
    </location>
</feature>
<evidence type="ECO:0000313" key="7">
    <source>
        <dbReference type="EMBL" id="WXB18699.1"/>
    </source>
</evidence>
<keyword evidence="1" id="KW-0547">Nucleotide-binding</keyword>
<evidence type="ECO:0000256" key="4">
    <source>
        <dbReference type="SAM" id="MobiDB-lite"/>
    </source>
</evidence>
<dbReference type="InterPro" id="IPR000253">
    <property type="entry name" value="FHA_dom"/>
</dbReference>
<evidence type="ECO:0000259" key="6">
    <source>
        <dbReference type="PROSITE" id="PS50045"/>
    </source>
</evidence>
<dbReference type="PROSITE" id="PS50045">
    <property type="entry name" value="SIGMA54_INTERACT_4"/>
    <property type="match status" value="1"/>
</dbReference>
<evidence type="ECO:0000256" key="2">
    <source>
        <dbReference type="ARBA" id="ARBA00022840"/>
    </source>
</evidence>
<keyword evidence="3" id="KW-0238">DNA-binding</keyword>
<evidence type="ECO:0000256" key="1">
    <source>
        <dbReference type="ARBA" id="ARBA00022741"/>
    </source>
</evidence>
<dbReference type="InterPro" id="IPR002078">
    <property type="entry name" value="Sigma_54_int"/>
</dbReference>
<dbReference type="InterPro" id="IPR027417">
    <property type="entry name" value="P-loop_NTPase"/>
</dbReference>
<dbReference type="Gene3D" id="1.10.8.60">
    <property type="match status" value="1"/>
</dbReference>
<organism evidence="7 8">
    <name type="scientific">Pendulispora albinea</name>
    <dbReference type="NCBI Taxonomy" id="2741071"/>
    <lineage>
        <taxon>Bacteria</taxon>
        <taxon>Pseudomonadati</taxon>
        <taxon>Myxococcota</taxon>
        <taxon>Myxococcia</taxon>
        <taxon>Myxococcales</taxon>
        <taxon>Sorangiineae</taxon>
        <taxon>Pendulisporaceae</taxon>
        <taxon>Pendulispora</taxon>
    </lineage>
</organism>
<sequence length="452" mass="50546">MVTFVILWCSEPWRLGEVMHFPPAGGDCVFGRGGARTNDPGRRVQFGKRSELAARSPMEIPQISRIQALLRVRHHDMAIDVHNVGRAGLTLNGYPVEKCRVGPGDLVQFGRQLLLVCVVEHSATTAVNNAYPEHTHGQPDAFGLVGESAAIWKLRRQLAFVGPRTGHVLIHGPSGSGKELVANAIHRLSRGGPMVARNAATLPEGIIDAELFGNVRNYPNPGMPERHGLVGQADESTLYLDEFAELPLTLQTHLLRVLDSGEYQRLGEAVARRSRFRLIASTNRPIATIKEDLLARLQYRIQVPDLNQRREDIPLLLLHLLRTFMTEDPSIARFFPNGNRDGLPRISLTFLRKLVLRRYRTNARELSVIVWSAIQNSDGDIIQAPEATPESTGDGANLEGTPVDRDENTEEREQIRAALARHNGNLEATWQALGFRNRYQLRRLIKKYDLKP</sequence>
<accession>A0ABZ2M870</accession>
<dbReference type="SMART" id="SM00382">
    <property type="entry name" value="AAA"/>
    <property type="match status" value="1"/>
</dbReference>
<dbReference type="SUPFAM" id="SSF49879">
    <property type="entry name" value="SMAD/FHA domain"/>
    <property type="match status" value="1"/>
</dbReference>
<proteinExistence type="predicted"/>
<dbReference type="InterPro" id="IPR008984">
    <property type="entry name" value="SMAD_FHA_dom_sf"/>
</dbReference>
<dbReference type="Proteomes" id="UP001370348">
    <property type="component" value="Chromosome"/>
</dbReference>
<dbReference type="PROSITE" id="PS50006">
    <property type="entry name" value="FHA_DOMAIN"/>
    <property type="match status" value="1"/>
</dbReference>
<name>A0ABZ2M870_9BACT</name>
<keyword evidence="8" id="KW-1185">Reference proteome</keyword>
<dbReference type="Gene3D" id="1.10.10.60">
    <property type="entry name" value="Homeodomain-like"/>
    <property type="match status" value="1"/>
</dbReference>
<dbReference type="PANTHER" id="PTHR32071:SF117">
    <property type="entry name" value="PTS-DEPENDENT DIHYDROXYACETONE KINASE OPERON REGULATORY PROTEIN-RELATED"/>
    <property type="match status" value="1"/>
</dbReference>
<dbReference type="Pfam" id="PF00158">
    <property type="entry name" value="Sigma54_activat"/>
    <property type="match status" value="1"/>
</dbReference>
<evidence type="ECO:0000256" key="3">
    <source>
        <dbReference type="ARBA" id="ARBA00023125"/>
    </source>
</evidence>
<dbReference type="CDD" id="cd00009">
    <property type="entry name" value="AAA"/>
    <property type="match status" value="1"/>
</dbReference>
<dbReference type="Gene3D" id="3.40.50.300">
    <property type="entry name" value="P-loop containing nucleotide triphosphate hydrolases"/>
    <property type="match status" value="1"/>
</dbReference>
<dbReference type="PANTHER" id="PTHR32071">
    <property type="entry name" value="TRANSCRIPTIONAL REGULATORY PROTEIN"/>
    <property type="match status" value="1"/>
</dbReference>
<evidence type="ECO:0000313" key="8">
    <source>
        <dbReference type="Proteomes" id="UP001370348"/>
    </source>
</evidence>
<feature type="region of interest" description="Disordered" evidence="4">
    <location>
        <begin position="383"/>
        <end position="410"/>
    </location>
</feature>
<gene>
    <name evidence="7" type="ORF">LZC94_15855</name>
</gene>
<dbReference type="SUPFAM" id="SSF52540">
    <property type="entry name" value="P-loop containing nucleoside triphosphate hydrolases"/>
    <property type="match status" value="1"/>
</dbReference>
<dbReference type="RefSeq" id="WP_394828328.1">
    <property type="nucleotide sequence ID" value="NZ_CP089984.1"/>
</dbReference>
<feature type="domain" description="FHA" evidence="5">
    <location>
        <begin position="44"/>
        <end position="96"/>
    </location>
</feature>
<reference evidence="7 8" key="1">
    <citation type="submission" date="2021-12" db="EMBL/GenBank/DDBJ databases">
        <title>Discovery of the Pendulisporaceae a myxobacterial family with distinct sporulation behavior and unique specialized metabolism.</title>
        <authorList>
            <person name="Garcia R."/>
            <person name="Popoff A."/>
            <person name="Bader C.D."/>
            <person name="Loehr J."/>
            <person name="Walesch S."/>
            <person name="Walt C."/>
            <person name="Boldt J."/>
            <person name="Bunk B."/>
            <person name="Haeckl F.J.F.P.J."/>
            <person name="Gunesch A.P."/>
            <person name="Birkelbach J."/>
            <person name="Nuebel U."/>
            <person name="Pietschmann T."/>
            <person name="Bach T."/>
            <person name="Mueller R."/>
        </authorList>
    </citation>
    <scope>NUCLEOTIDE SEQUENCE [LARGE SCALE GENOMIC DNA]</scope>
    <source>
        <strain evidence="7 8">MSr11954</strain>
    </source>
</reference>
<dbReference type="EMBL" id="CP089984">
    <property type="protein sequence ID" value="WXB18699.1"/>
    <property type="molecule type" value="Genomic_DNA"/>
</dbReference>
<evidence type="ECO:0000259" key="5">
    <source>
        <dbReference type="PROSITE" id="PS50006"/>
    </source>
</evidence>